<keyword evidence="1" id="KW-1133">Transmembrane helix</keyword>
<dbReference type="EMBL" id="HG994357">
    <property type="protein sequence ID" value="CAF2130518.1"/>
    <property type="molecule type" value="Genomic_DNA"/>
</dbReference>
<gene>
    <name evidence="2" type="ORF">DARMORV10_A03P52490.1</name>
</gene>
<sequence length="41" mass="4575">MYWNPYGGVMDEISAAATAIKSLLNSIFHIMLISNLYANIK</sequence>
<reference evidence="2" key="1">
    <citation type="submission" date="2021-01" db="EMBL/GenBank/DDBJ databases">
        <authorList>
            <consortium name="Genoscope - CEA"/>
            <person name="William W."/>
        </authorList>
    </citation>
    <scope>NUCLEOTIDE SEQUENCE</scope>
</reference>
<dbReference type="Gramene" id="CDX98674">
    <property type="protein sequence ID" value="CDX98674"/>
    <property type="gene ID" value="GSBRNA2T00106730001"/>
</dbReference>
<keyword evidence="1" id="KW-0812">Transmembrane</keyword>
<protein>
    <submittedName>
        <fullName evidence="2">(rape) hypothetical protein</fullName>
    </submittedName>
</protein>
<proteinExistence type="predicted"/>
<dbReference type="Proteomes" id="UP001295469">
    <property type="component" value="Chromosome A03"/>
</dbReference>
<evidence type="ECO:0000256" key="1">
    <source>
        <dbReference type="SAM" id="Phobius"/>
    </source>
</evidence>
<organism evidence="2">
    <name type="scientific">Brassica napus</name>
    <name type="common">Rape</name>
    <dbReference type="NCBI Taxonomy" id="3708"/>
    <lineage>
        <taxon>Eukaryota</taxon>
        <taxon>Viridiplantae</taxon>
        <taxon>Streptophyta</taxon>
        <taxon>Embryophyta</taxon>
        <taxon>Tracheophyta</taxon>
        <taxon>Spermatophyta</taxon>
        <taxon>Magnoliopsida</taxon>
        <taxon>eudicotyledons</taxon>
        <taxon>Gunneridae</taxon>
        <taxon>Pentapetalae</taxon>
        <taxon>rosids</taxon>
        <taxon>malvids</taxon>
        <taxon>Brassicales</taxon>
        <taxon>Brassicaceae</taxon>
        <taxon>Brassiceae</taxon>
        <taxon>Brassica</taxon>
    </lineage>
</organism>
<name>A0A816W9X8_BRANA</name>
<evidence type="ECO:0000313" key="2">
    <source>
        <dbReference type="EMBL" id="CAF2130518.1"/>
    </source>
</evidence>
<feature type="transmembrane region" description="Helical" evidence="1">
    <location>
        <begin position="20"/>
        <end position="38"/>
    </location>
</feature>
<keyword evidence="1" id="KW-0472">Membrane</keyword>
<accession>A0A816W9X8</accession>
<dbReference type="AlphaFoldDB" id="A0A816W9X8"/>